<dbReference type="Proteomes" id="UP001417504">
    <property type="component" value="Unassembled WGS sequence"/>
</dbReference>
<sequence length="57" mass="6354">MWSDMASSTFPFGSASFLLFSYLMVCEGVVEDNDGWILKKKDLGEDEDTPTTMVDVP</sequence>
<reference evidence="2 3" key="1">
    <citation type="submission" date="2024-01" db="EMBL/GenBank/DDBJ databases">
        <title>Genome assemblies of Stephania.</title>
        <authorList>
            <person name="Yang L."/>
        </authorList>
    </citation>
    <scope>NUCLEOTIDE SEQUENCE [LARGE SCALE GENOMIC DNA]</scope>
    <source>
        <strain evidence="2">QJT</strain>
        <tissue evidence="2">Leaf</tissue>
    </source>
</reference>
<proteinExistence type="predicted"/>
<feature type="signal peptide" evidence="1">
    <location>
        <begin position="1"/>
        <end position="28"/>
    </location>
</feature>
<keyword evidence="1" id="KW-0732">Signal</keyword>
<evidence type="ECO:0000313" key="2">
    <source>
        <dbReference type="EMBL" id="KAK9130613.1"/>
    </source>
</evidence>
<name>A0AAP0P4R5_9MAGN</name>
<evidence type="ECO:0000256" key="1">
    <source>
        <dbReference type="SAM" id="SignalP"/>
    </source>
</evidence>
<protein>
    <submittedName>
        <fullName evidence="2">Uncharacterized protein</fullName>
    </submittedName>
</protein>
<evidence type="ECO:0000313" key="3">
    <source>
        <dbReference type="Proteomes" id="UP001417504"/>
    </source>
</evidence>
<dbReference type="EMBL" id="JBBNAE010000004">
    <property type="protein sequence ID" value="KAK9130613.1"/>
    <property type="molecule type" value="Genomic_DNA"/>
</dbReference>
<dbReference type="AlphaFoldDB" id="A0AAP0P4R5"/>
<gene>
    <name evidence="2" type="ORF">Sjap_011100</name>
</gene>
<accession>A0AAP0P4R5</accession>
<organism evidence="2 3">
    <name type="scientific">Stephania japonica</name>
    <dbReference type="NCBI Taxonomy" id="461633"/>
    <lineage>
        <taxon>Eukaryota</taxon>
        <taxon>Viridiplantae</taxon>
        <taxon>Streptophyta</taxon>
        <taxon>Embryophyta</taxon>
        <taxon>Tracheophyta</taxon>
        <taxon>Spermatophyta</taxon>
        <taxon>Magnoliopsida</taxon>
        <taxon>Ranunculales</taxon>
        <taxon>Menispermaceae</taxon>
        <taxon>Menispermoideae</taxon>
        <taxon>Cissampelideae</taxon>
        <taxon>Stephania</taxon>
    </lineage>
</organism>
<keyword evidence="3" id="KW-1185">Reference proteome</keyword>
<comment type="caution">
    <text evidence="2">The sequence shown here is derived from an EMBL/GenBank/DDBJ whole genome shotgun (WGS) entry which is preliminary data.</text>
</comment>
<feature type="chain" id="PRO_5043015228" evidence="1">
    <location>
        <begin position="29"/>
        <end position="57"/>
    </location>
</feature>